<feature type="compositionally biased region" description="Low complexity" evidence="2">
    <location>
        <begin position="1"/>
        <end position="17"/>
    </location>
</feature>
<sequence>MRESASPPRTPTPRSSADGLDSSPTSFSGSVSAATHSHSSSSETINDYKLQVQSLSPSPLLTSSSIPGTPTAQTQESITPLSLGPANNQQHISTTTAAMYSSTESNGVLCSQSQLDVDFPKLTPPKSKGHRNHNNNVNRDSSEKQLNVSSDSSASSASSKLQQQSGNFGSGPMISNSDAKAQNKNTENDIMKMNHHNNNNNKNNRGNLQTNGQSPPMQKQSQSQRRNQSSHSIQLHESQHQTQQQHNHQIQTDSNLVNNFNNLQISSPPPQTHQMCLDKETTNNNRYMRANDENCSTPIGGNHNQINCMNSSCNSAYGHDENRNNVLSESPTDNTNNMSMANAKCDRQMSKKHRNSANAKGSKARLKNMGSSSSVEGGNSTSGFISRDSSTEQFTDASGIDLKEFFRETLSKNPIDRCTLLDIEKDLTELVHDKTRNDIQYPAMSSYNRMLIHRVAAFFGMEHNVDSTTPQCVIVSKTKQSRIPSIKFKSLYRANDTAPRKSILKRDAYSFDEPPRRNLLNCPDRGMLDRKAKSYEQREEEYEQVRKRIFRAPDGSGEMNEWQSSQWCGNESPEHSNRLRHNKLLKVQSMSSESRQDGRPSVSKSHSFGGYGGPPPSGGPLTRGDSINSTRSAGARLFPKQDSINSTNTPWRLSPSSSGYKTQTQSLRSDSVTPSPTGYGSDDHTPEPCVVQSPPAIPFGVVWAVTDMASVPRGSVLINPHTLQPIVNQDGSIYHFDPSNLPPSQAVPPGTYSNNKTSSGVTSGHRKIVVDKPKVIRSDSHNGSINSTTNNNTQELSGANNIGSGGSGQPPPTINETSSVENSSESSAQSVLIVETNSAGHDGEHEANVTKDSHPHREMSDIQEESIESFAESGSQSNEDKPAVTMDSLTDTQDKPKLINQATSPNIPSPEPEQPALPNEKLNVSAVETNPSQSSINTTSASTPSSTTIVQQTSYKKDDTSSKPSSATPNIPLMSFAPTGYQAIDGSTVFASPTNGPFPTAAAYQTGPDGSVYAVPQPMVYAYPPPMEGDFPGYFMPVYDQSQRDPNGLVAAAPAQAIYQPAGGPTTTVVAYPTAAPYGGAPLYQGQVVYSPADQFTTAASGGQLQQYPVPTYPVSYTYPYNGYWGQTAMTYYVPQPAPPPIASSIIPQPLTGTVGGVTSLGSSTGHSSNGNSSNGTKRSTPPQNNLSSGHNSQSATPAAASTYQFATTAPPGLPLTALAATAADPNGPPGTTMYAIPQTATVFPSVLPYAPPPGTPSGVLSHHLPAPGSHHPQPNAVINPLISTQTASGLGVAPQIPIDATVAPNGNVIGGVGYTLNTAIADRNGSHGGHNNSGTPHSAPSTPLSNSVSLPHQHRNPPPLFATPPILPTNYNNPMQSHYSQFTDVQNGICNSYSSTSNYERRNSSKRNNGGYAQNSRQNSYTSNQNTRKTNINDITNNTSSPSMNQNGNRSSLHMQQKRINNSDKTQSSMNNSNANNAQNNGSNHNLVDKSRNSSITNNGGGATNNGNNTSGIRTKPSNLDFRRSVSQRNSPSTNSMESNNNSPNSIASMNHMSAVATHSSSLEHPPPMYITRGTHIPPMHPPTAAAVVAAAAAAAAVANDACHPQLIGAAYNHPAAAAPTGMYIKYGQPYFAHPSMALPNNRRSPPNDLRPQLAPIAGVYSTVNMMLPAPRTMPPRQPNPNYKGNKPSR</sequence>
<dbReference type="InParanoid" id="A0A7R8YU17"/>
<feature type="compositionally biased region" description="Polar residues" evidence="2">
    <location>
        <begin position="72"/>
        <end position="88"/>
    </location>
</feature>
<feature type="region of interest" description="Disordered" evidence="2">
    <location>
        <begin position="551"/>
        <end position="576"/>
    </location>
</feature>
<evidence type="ECO:0000256" key="2">
    <source>
        <dbReference type="SAM" id="MobiDB-lite"/>
    </source>
</evidence>
<dbReference type="GO" id="GO:0003676">
    <property type="term" value="F:nucleic acid binding"/>
    <property type="evidence" value="ECO:0007669"/>
    <property type="project" value="UniProtKB-UniRule"/>
</dbReference>
<feature type="compositionally biased region" description="Low complexity" evidence="2">
    <location>
        <begin position="934"/>
        <end position="948"/>
    </location>
</feature>
<feature type="region of interest" description="Disordered" evidence="2">
    <location>
        <begin position="1"/>
        <end position="88"/>
    </location>
</feature>
<dbReference type="PROSITE" id="PS51061">
    <property type="entry name" value="R3H"/>
    <property type="match status" value="1"/>
</dbReference>
<dbReference type="Gene3D" id="3.30.1370.50">
    <property type="entry name" value="R3H-like domain"/>
    <property type="match status" value="1"/>
</dbReference>
<dbReference type="CDD" id="cd02642">
    <property type="entry name" value="R3H_encore_like"/>
    <property type="match status" value="1"/>
</dbReference>
<dbReference type="PANTHER" id="PTHR15672:SF8">
    <property type="entry name" value="PROTEIN ENCORE"/>
    <property type="match status" value="1"/>
</dbReference>
<feature type="compositionally biased region" description="Polar residues" evidence="2">
    <location>
        <begin position="1441"/>
        <end position="1468"/>
    </location>
</feature>
<feature type="compositionally biased region" description="Polar residues" evidence="2">
    <location>
        <begin position="1340"/>
        <end position="1351"/>
    </location>
</feature>
<dbReference type="PANTHER" id="PTHR15672">
    <property type="entry name" value="CAMP-REGULATED PHOSPHOPROTEIN 21 RELATED R3H DOMAIN CONTAINING PROTEIN"/>
    <property type="match status" value="1"/>
</dbReference>
<dbReference type="Proteomes" id="UP000594454">
    <property type="component" value="Chromosome 2"/>
</dbReference>
<feature type="compositionally biased region" description="Polar residues" evidence="2">
    <location>
        <begin position="1178"/>
        <end position="1200"/>
    </location>
</feature>
<dbReference type="InterPro" id="IPR051937">
    <property type="entry name" value="R3H_domain_containing"/>
</dbReference>
<feature type="compositionally biased region" description="Low complexity" evidence="2">
    <location>
        <begin position="1330"/>
        <end position="1339"/>
    </location>
</feature>
<feature type="compositionally biased region" description="Basic and acidic residues" evidence="2">
    <location>
        <begin position="771"/>
        <end position="780"/>
    </location>
</feature>
<organism evidence="5 6">
    <name type="scientific">Hermetia illucens</name>
    <name type="common">Black soldier fly</name>
    <dbReference type="NCBI Taxonomy" id="343691"/>
    <lineage>
        <taxon>Eukaryota</taxon>
        <taxon>Metazoa</taxon>
        <taxon>Ecdysozoa</taxon>
        <taxon>Arthropoda</taxon>
        <taxon>Hexapoda</taxon>
        <taxon>Insecta</taxon>
        <taxon>Pterygota</taxon>
        <taxon>Neoptera</taxon>
        <taxon>Endopterygota</taxon>
        <taxon>Diptera</taxon>
        <taxon>Brachycera</taxon>
        <taxon>Stratiomyomorpha</taxon>
        <taxon>Stratiomyidae</taxon>
        <taxon>Hermetiinae</taxon>
        <taxon>Hermetia</taxon>
    </lineage>
</organism>
<feature type="compositionally biased region" description="Low complexity" evidence="2">
    <location>
        <begin position="781"/>
        <end position="802"/>
    </location>
</feature>
<feature type="compositionally biased region" description="Low complexity" evidence="2">
    <location>
        <begin position="1427"/>
        <end position="1440"/>
    </location>
</feature>
<feature type="compositionally biased region" description="Low complexity" evidence="2">
    <location>
        <begin position="370"/>
        <end position="383"/>
    </location>
</feature>
<dbReference type="Pfam" id="PF01424">
    <property type="entry name" value="R3H"/>
    <property type="match status" value="1"/>
</dbReference>
<evidence type="ECO:0000256" key="1">
    <source>
        <dbReference type="ARBA" id="ARBA00022553"/>
    </source>
</evidence>
<protein>
    <recommendedName>
        <fullName evidence="7">R3H domain-containing protein 1</fullName>
    </recommendedName>
</protein>
<feature type="compositionally biased region" description="Low complexity" evidence="2">
    <location>
        <begin position="28"/>
        <end position="42"/>
    </location>
</feature>
<dbReference type="EMBL" id="LR899010">
    <property type="protein sequence ID" value="CAD7082304.1"/>
    <property type="molecule type" value="Genomic_DNA"/>
</dbReference>
<feature type="compositionally biased region" description="Pro residues" evidence="2">
    <location>
        <begin position="1357"/>
        <end position="1368"/>
    </location>
</feature>
<feature type="region of interest" description="Disordered" evidence="2">
    <location>
        <begin position="1324"/>
        <end position="1379"/>
    </location>
</feature>
<feature type="compositionally biased region" description="Low complexity" evidence="2">
    <location>
        <begin position="1469"/>
        <end position="1487"/>
    </location>
</feature>
<feature type="compositionally biased region" description="Low complexity" evidence="2">
    <location>
        <begin position="1531"/>
        <end position="1547"/>
    </location>
</feature>
<feature type="region of interest" description="Disordered" evidence="2">
    <location>
        <begin position="588"/>
        <end position="691"/>
    </location>
</feature>
<feature type="compositionally biased region" description="Low complexity" evidence="2">
    <location>
        <begin position="54"/>
        <end position="71"/>
    </location>
</feature>
<dbReference type="InterPro" id="IPR036867">
    <property type="entry name" value="R3H_dom_sf"/>
</dbReference>
<evidence type="ECO:0000313" key="5">
    <source>
        <dbReference type="EMBL" id="CAD7082304.1"/>
    </source>
</evidence>
<feature type="region of interest" description="Disordered" evidence="2">
    <location>
        <begin position="119"/>
        <end position="250"/>
    </location>
</feature>
<feature type="region of interest" description="Disordered" evidence="2">
    <location>
        <begin position="347"/>
        <end position="390"/>
    </location>
</feature>
<accession>A0A7R8YU17</accession>
<feature type="compositionally biased region" description="Low complexity" evidence="2">
    <location>
        <begin position="213"/>
        <end position="250"/>
    </location>
</feature>
<dbReference type="PROSITE" id="PS51673">
    <property type="entry name" value="SUZ"/>
    <property type="match status" value="1"/>
</dbReference>
<dbReference type="SUPFAM" id="SSF82708">
    <property type="entry name" value="R3H domain"/>
    <property type="match status" value="1"/>
</dbReference>
<evidence type="ECO:0000259" key="4">
    <source>
        <dbReference type="PROSITE" id="PS51673"/>
    </source>
</evidence>
<feature type="compositionally biased region" description="Low complexity" evidence="2">
    <location>
        <begin position="816"/>
        <end position="830"/>
    </location>
</feature>
<feature type="compositionally biased region" description="Polar residues" evidence="2">
    <location>
        <begin position="642"/>
        <end position="678"/>
    </location>
</feature>
<dbReference type="FunCoup" id="A0A7R8YU17">
    <property type="interactions" value="198"/>
</dbReference>
<proteinExistence type="predicted"/>
<feature type="compositionally biased region" description="Polar residues" evidence="2">
    <location>
        <begin position="160"/>
        <end position="185"/>
    </location>
</feature>
<gene>
    <name evidence="5" type="ORF">HERILL_LOCUS5349</name>
</gene>
<reference evidence="5 6" key="1">
    <citation type="submission" date="2020-11" db="EMBL/GenBank/DDBJ databases">
        <authorList>
            <person name="Wallbank WR R."/>
            <person name="Pardo Diaz C."/>
            <person name="Kozak K."/>
            <person name="Martin S."/>
            <person name="Jiggins C."/>
            <person name="Moest M."/>
            <person name="Warren A I."/>
            <person name="Generalovic N T."/>
            <person name="Byers J.R.P. K."/>
            <person name="Montejo-Kovacevich G."/>
            <person name="Yen C E."/>
        </authorList>
    </citation>
    <scope>NUCLEOTIDE SEQUENCE [LARGE SCALE GENOMIC DNA]</scope>
</reference>
<keyword evidence="1" id="KW-0597">Phosphoprotein</keyword>
<feature type="compositionally biased region" description="Low complexity" evidence="2">
    <location>
        <begin position="1154"/>
        <end position="1177"/>
    </location>
</feature>
<keyword evidence="6" id="KW-1185">Reference proteome</keyword>
<feature type="region of interest" description="Disordered" evidence="2">
    <location>
        <begin position="1669"/>
        <end position="1691"/>
    </location>
</feature>
<feature type="compositionally biased region" description="Polar residues" evidence="2">
    <location>
        <begin position="1407"/>
        <end position="1426"/>
    </location>
</feature>
<evidence type="ECO:0000259" key="3">
    <source>
        <dbReference type="PROSITE" id="PS51061"/>
    </source>
</evidence>
<evidence type="ECO:0000313" key="6">
    <source>
        <dbReference type="Proteomes" id="UP000594454"/>
    </source>
</evidence>
<dbReference type="Pfam" id="PF12752">
    <property type="entry name" value="SUZ"/>
    <property type="match status" value="1"/>
</dbReference>
<feature type="region of interest" description="Disordered" evidence="2">
    <location>
        <begin position="1154"/>
        <end position="1200"/>
    </location>
</feature>
<dbReference type="InterPro" id="IPR001374">
    <property type="entry name" value="R3H_dom"/>
</dbReference>
<feature type="compositionally biased region" description="Low complexity" evidence="2">
    <location>
        <begin position="149"/>
        <end position="159"/>
    </location>
</feature>
<feature type="domain" description="R3H" evidence="3">
    <location>
        <begin position="417"/>
        <end position="480"/>
    </location>
</feature>
<feature type="region of interest" description="Disordered" evidence="2">
    <location>
        <begin position="1394"/>
        <end position="1549"/>
    </location>
</feature>
<evidence type="ECO:0008006" key="7">
    <source>
        <dbReference type="Google" id="ProtNLM"/>
    </source>
</evidence>
<dbReference type="InterPro" id="IPR024771">
    <property type="entry name" value="SUZ"/>
</dbReference>
<feature type="compositionally biased region" description="Basic and acidic residues" evidence="2">
    <location>
        <begin position="841"/>
        <end position="860"/>
    </location>
</feature>
<name>A0A7R8YU17_HERIL</name>
<feature type="domain" description="SUZ" evidence="4">
    <location>
        <begin position="482"/>
        <end position="554"/>
    </location>
</feature>
<feature type="compositionally biased region" description="Polar residues" evidence="2">
    <location>
        <begin position="134"/>
        <end position="148"/>
    </location>
</feature>
<dbReference type="OrthoDB" id="278430at2759"/>
<dbReference type="SMART" id="SM00393">
    <property type="entry name" value="R3H"/>
    <property type="match status" value="1"/>
</dbReference>
<feature type="region of interest" description="Disordered" evidence="2">
    <location>
        <begin position="771"/>
        <end position="971"/>
    </location>
</feature>